<feature type="compositionally biased region" description="Polar residues" evidence="4">
    <location>
        <begin position="1"/>
        <end position="18"/>
    </location>
</feature>
<reference evidence="6" key="1">
    <citation type="journal article" date="2023" name="PhytoFront">
        <title>Draft Genome Resources of Seven Strains of Tilletia horrida, Causal Agent of Kernel Smut of Rice.</title>
        <authorList>
            <person name="Khanal S."/>
            <person name="Antony Babu S."/>
            <person name="Zhou X.G."/>
        </authorList>
    </citation>
    <scope>NUCLEOTIDE SEQUENCE</scope>
    <source>
        <strain evidence="6">TX3</strain>
    </source>
</reference>
<dbReference type="Gene3D" id="1.10.246.130">
    <property type="match status" value="1"/>
</dbReference>
<evidence type="ECO:0000256" key="3">
    <source>
        <dbReference type="RuleBase" id="RU368068"/>
    </source>
</evidence>
<keyword evidence="5" id="KW-1133">Transmembrane helix</keyword>
<proteinExistence type="predicted"/>
<keyword evidence="3" id="KW-0808">Transferase</keyword>
<name>A0AAN6G6X8_9BASI</name>
<feature type="binding site" evidence="2">
    <location>
        <position position="703"/>
    </location>
    <ligand>
        <name>L-glutamate</name>
        <dbReference type="ChEBI" id="CHEBI:29985"/>
    </ligand>
</feature>
<dbReference type="GO" id="GO:0103068">
    <property type="term" value="F:leukotriene C4 gamma-glutamyl transferase activity"/>
    <property type="evidence" value="ECO:0007669"/>
    <property type="project" value="UniProtKB-EC"/>
</dbReference>
<organism evidence="6 7">
    <name type="scientific">Tilletia horrida</name>
    <dbReference type="NCBI Taxonomy" id="155126"/>
    <lineage>
        <taxon>Eukaryota</taxon>
        <taxon>Fungi</taxon>
        <taxon>Dikarya</taxon>
        <taxon>Basidiomycota</taxon>
        <taxon>Ustilaginomycotina</taxon>
        <taxon>Exobasidiomycetes</taxon>
        <taxon>Tilletiales</taxon>
        <taxon>Tilletiaceae</taxon>
        <taxon>Tilletia</taxon>
    </lineage>
</organism>
<feature type="active site" description="Nucleophile" evidence="1">
    <location>
        <position position="551"/>
    </location>
</feature>
<comment type="catalytic activity">
    <reaction evidence="3">
        <text>an N-terminal (5-L-glutamyl)-[peptide] + an alpha-amino acid = 5-L-glutamyl amino acid + an N-terminal L-alpha-aminoacyl-[peptide]</text>
        <dbReference type="Rhea" id="RHEA:23904"/>
        <dbReference type="Rhea" id="RHEA-COMP:9780"/>
        <dbReference type="Rhea" id="RHEA-COMP:9795"/>
        <dbReference type="ChEBI" id="CHEBI:77644"/>
        <dbReference type="ChEBI" id="CHEBI:78597"/>
        <dbReference type="ChEBI" id="CHEBI:78599"/>
        <dbReference type="ChEBI" id="CHEBI:78608"/>
        <dbReference type="EC" id="2.3.2.2"/>
    </reaction>
</comment>
<feature type="region of interest" description="Disordered" evidence="4">
    <location>
        <begin position="1"/>
        <end position="22"/>
    </location>
</feature>
<dbReference type="InterPro" id="IPR043137">
    <property type="entry name" value="GGT_ssub_C"/>
</dbReference>
<dbReference type="InterPro" id="IPR000101">
    <property type="entry name" value="GGT_peptidase"/>
</dbReference>
<keyword evidence="5" id="KW-0472">Membrane</keyword>
<feature type="transmembrane region" description="Helical" evidence="5">
    <location>
        <begin position="88"/>
        <end position="114"/>
    </location>
</feature>
<comment type="catalytic activity">
    <reaction evidence="3">
        <text>an S-substituted glutathione + H2O = an S-substituted L-cysteinylglycine + L-glutamate</text>
        <dbReference type="Rhea" id="RHEA:59468"/>
        <dbReference type="ChEBI" id="CHEBI:15377"/>
        <dbReference type="ChEBI" id="CHEBI:29985"/>
        <dbReference type="ChEBI" id="CHEBI:90779"/>
        <dbReference type="ChEBI" id="CHEBI:143103"/>
        <dbReference type="EC" id="3.4.19.13"/>
    </reaction>
</comment>
<dbReference type="Pfam" id="PF01019">
    <property type="entry name" value="G_glu_transpept"/>
    <property type="match status" value="3"/>
</dbReference>
<comment type="caution">
    <text evidence="6">The sequence shown here is derived from an EMBL/GenBank/DDBJ whole genome shotgun (WGS) entry which is preliminary data.</text>
</comment>
<dbReference type="PRINTS" id="PR01210">
    <property type="entry name" value="GGTRANSPTASE"/>
</dbReference>
<feature type="region of interest" description="Disordered" evidence="4">
    <location>
        <begin position="633"/>
        <end position="697"/>
    </location>
</feature>
<evidence type="ECO:0000256" key="2">
    <source>
        <dbReference type="PIRSR" id="PIRSR600101-2"/>
    </source>
</evidence>
<dbReference type="GO" id="GO:0005886">
    <property type="term" value="C:plasma membrane"/>
    <property type="evidence" value="ECO:0007669"/>
    <property type="project" value="TreeGrafter"/>
</dbReference>
<sequence>MSESSRTVTQARDSSQPAGSIRRTITILTSGRRATQMPASADIDASERDALLSADEQRQAAAADAPVASATATEPQPRRSKAAIAKIAALHLLPLLVAAAVLVVFFLVLLPHILHAGKSAPKFRPYPASLARGNAGAVATENERCSQLGVEILRDKGGNAVDAAIAATLCIGTLNMFSAGIGGGGWAIVRAPSADRYAAPGKWDHTVVDFRETAPGLANETMFEGRPRAAQVGGLSVGVPGELRGLEIMHSKWGSLPWADLVEPAAKLADEAPVSRELERRLEVSVSSNFSVLTSSRMRSQAQHLCHPAQVFGSFMKKEKTWRSVFVHKWTRQVLKEGDTIRRRKYAKTLRTIAKEGPRALYVVSDSRPCNSASYPPVLIMAYSSSQGPIAQALVRTIKATGGIMTLTDLAVYKANTYPALEGTWAGKKIYTTGAPTSGPPLMSLLRMLEDFEQFKPRNDSGRLSTFGGPGIEGLNSPLGVHRYVEALKFAFGQRTLIGDPAYLSAKANAAIDEIPTEKRIKELRKNITDDRTHPISYYHPKFDIAHDHGTMSLSVIDKNGMAVTLTSTVNLIFGSKVMCPETGIILNDELDDSSTPGVPNAFGLAPSPYNYPEPGKRPLSSMAPTIVEWYSPKDHRGKKHDVNADADADAASSREGQHVFAADSAADVQTEGKDKKKGKKPASSHPKVEQPDSIVTLGGSGGSRIFGSVAQVLLHLDAGLDLSSAIERSRIHHQLLPVELDIETGGGEFEIQLANELEQRGHLVRWLEINLALSEVQAVQRTADGHVWGASDSRKQGVAAAY</sequence>
<evidence type="ECO:0000313" key="7">
    <source>
        <dbReference type="Proteomes" id="UP001176521"/>
    </source>
</evidence>
<dbReference type="EMBL" id="JAPDMQ010000481">
    <property type="protein sequence ID" value="KAK0523913.1"/>
    <property type="molecule type" value="Genomic_DNA"/>
</dbReference>
<evidence type="ECO:0000313" key="6">
    <source>
        <dbReference type="EMBL" id="KAK0523913.1"/>
    </source>
</evidence>
<feature type="binding site" evidence="2">
    <location>
        <begin position="621"/>
        <end position="622"/>
    </location>
    <ligand>
        <name>L-glutamate</name>
        <dbReference type="ChEBI" id="CHEBI:29985"/>
    </ligand>
</feature>
<dbReference type="InterPro" id="IPR043138">
    <property type="entry name" value="GGT_lsub"/>
</dbReference>
<protein>
    <recommendedName>
        <fullName evidence="3">Glutathione hydrolase</fullName>
        <ecNumber evidence="3">2.3.2.2</ecNumber>
        <ecNumber evidence="3">3.4.19.13</ecNumber>
    </recommendedName>
    <alternativeName>
        <fullName evidence="3">Gamma-glutamyltransferase</fullName>
    </alternativeName>
    <alternativeName>
        <fullName evidence="3">Gamma-glutamyltranspeptidase</fullName>
    </alternativeName>
</protein>
<dbReference type="GO" id="GO:0006751">
    <property type="term" value="P:glutathione catabolic process"/>
    <property type="evidence" value="ECO:0007669"/>
    <property type="project" value="UniProtKB-UniRule"/>
</dbReference>
<feature type="binding site" evidence="2">
    <location>
        <begin position="569"/>
        <end position="571"/>
    </location>
    <ligand>
        <name>L-glutamate</name>
        <dbReference type="ChEBI" id="CHEBI:29985"/>
    </ligand>
</feature>
<dbReference type="InterPro" id="IPR029055">
    <property type="entry name" value="Ntn_hydrolases_N"/>
</dbReference>
<comment type="pathway">
    <text evidence="3">Sulfur metabolism; glutathione metabolism.</text>
</comment>
<comment type="function">
    <text evidence="3">Cleaves the gamma-glutamyl peptide bond of glutathione and glutathione conjugates.</text>
</comment>
<evidence type="ECO:0000256" key="1">
    <source>
        <dbReference type="PIRSR" id="PIRSR600101-1"/>
    </source>
</evidence>
<feature type="binding site" evidence="2">
    <location>
        <position position="593"/>
    </location>
    <ligand>
        <name>L-glutamate</name>
        <dbReference type="ChEBI" id="CHEBI:29985"/>
    </ligand>
</feature>
<dbReference type="EC" id="2.3.2.2" evidence="3"/>
<gene>
    <name evidence="6" type="ORF">OC842_005991</name>
</gene>
<dbReference type="Proteomes" id="UP001176521">
    <property type="component" value="Unassembled WGS sequence"/>
</dbReference>
<comment type="catalytic activity">
    <reaction evidence="3">
        <text>glutathione + H2O = L-cysteinylglycine + L-glutamate</text>
        <dbReference type="Rhea" id="RHEA:28807"/>
        <dbReference type="ChEBI" id="CHEBI:15377"/>
        <dbReference type="ChEBI" id="CHEBI:29985"/>
        <dbReference type="ChEBI" id="CHEBI:57925"/>
        <dbReference type="ChEBI" id="CHEBI:61694"/>
        <dbReference type="EC" id="3.4.19.13"/>
    </reaction>
</comment>
<keyword evidence="5" id="KW-0812">Transmembrane</keyword>
<dbReference type="EC" id="3.4.19.13" evidence="3"/>
<dbReference type="PANTHER" id="PTHR11686">
    <property type="entry name" value="GAMMA GLUTAMYL TRANSPEPTIDASE"/>
    <property type="match status" value="1"/>
</dbReference>
<keyword evidence="7" id="KW-1185">Reference proteome</keyword>
<evidence type="ECO:0000256" key="4">
    <source>
        <dbReference type="SAM" id="MobiDB-lite"/>
    </source>
</evidence>
<dbReference type="AlphaFoldDB" id="A0AAN6G6X8"/>
<dbReference type="GO" id="GO:0036374">
    <property type="term" value="F:glutathione hydrolase activity"/>
    <property type="evidence" value="ECO:0007669"/>
    <property type="project" value="UniProtKB-UniRule"/>
</dbReference>
<dbReference type="SUPFAM" id="SSF56235">
    <property type="entry name" value="N-terminal nucleophile aminohydrolases (Ntn hydrolases)"/>
    <property type="match status" value="2"/>
</dbReference>
<keyword evidence="3" id="KW-0012">Acyltransferase</keyword>
<accession>A0AAN6G6X8</accession>
<dbReference type="PANTHER" id="PTHR11686:SF9">
    <property type="entry name" value="RE13973P"/>
    <property type="match status" value="1"/>
</dbReference>
<dbReference type="GO" id="GO:0000324">
    <property type="term" value="C:fungal-type vacuole"/>
    <property type="evidence" value="ECO:0007669"/>
    <property type="project" value="TreeGrafter"/>
</dbReference>
<evidence type="ECO:0000256" key="5">
    <source>
        <dbReference type="SAM" id="Phobius"/>
    </source>
</evidence>
<feature type="binding site" evidence="2">
    <location>
        <position position="211"/>
    </location>
    <ligand>
        <name>L-glutamate</name>
        <dbReference type="ChEBI" id="CHEBI:29985"/>
    </ligand>
</feature>
<dbReference type="Gene3D" id="3.60.20.40">
    <property type="match status" value="1"/>
</dbReference>
<keyword evidence="3" id="KW-0378">Hydrolase</keyword>